<evidence type="ECO:0000256" key="1">
    <source>
        <dbReference type="ARBA" id="ARBA00004141"/>
    </source>
</evidence>
<gene>
    <name evidence="9" type="ORF">SAMN05444320_102190</name>
</gene>
<dbReference type="Proteomes" id="UP000184501">
    <property type="component" value="Unassembled WGS sequence"/>
</dbReference>
<accession>A0A1M4Y186</accession>
<dbReference type="PRINTS" id="PR00783">
    <property type="entry name" value="MINTRINSICP"/>
</dbReference>
<keyword evidence="3 7" id="KW-0813">Transport</keyword>
<keyword evidence="5 8" id="KW-1133">Transmembrane helix</keyword>
<keyword evidence="10" id="KW-1185">Reference proteome</keyword>
<evidence type="ECO:0000256" key="2">
    <source>
        <dbReference type="ARBA" id="ARBA00006175"/>
    </source>
</evidence>
<feature type="transmembrane region" description="Helical" evidence="8">
    <location>
        <begin position="42"/>
        <end position="63"/>
    </location>
</feature>
<dbReference type="EMBL" id="FQVN01000002">
    <property type="protein sequence ID" value="SHE99242.1"/>
    <property type="molecule type" value="Genomic_DNA"/>
</dbReference>
<dbReference type="RefSeq" id="WP_073480488.1">
    <property type="nucleotide sequence ID" value="NZ_FQVN01000002.1"/>
</dbReference>
<reference evidence="9 10" key="1">
    <citation type="submission" date="2016-11" db="EMBL/GenBank/DDBJ databases">
        <authorList>
            <person name="Jaros S."/>
            <person name="Januszkiewicz K."/>
            <person name="Wedrychowicz H."/>
        </authorList>
    </citation>
    <scope>NUCLEOTIDE SEQUENCE [LARGE SCALE GENOMIC DNA]</scope>
    <source>
        <strain evidence="9 10">DSM 44523</strain>
    </source>
</reference>
<protein>
    <submittedName>
        <fullName evidence="9">Glycerol uptake facilitator protein</fullName>
    </submittedName>
</protein>
<evidence type="ECO:0000256" key="6">
    <source>
        <dbReference type="ARBA" id="ARBA00023136"/>
    </source>
</evidence>
<dbReference type="NCBIfam" id="TIGR00861">
    <property type="entry name" value="MIP"/>
    <property type="match status" value="1"/>
</dbReference>
<comment type="similarity">
    <text evidence="2 7">Belongs to the MIP/aquaporin (TC 1.A.8) family.</text>
</comment>
<dbReference type="InterPro" id="IPR023271">
    <property type="entry name" value="Aquaporin-like"/>
</dbReference>
<keyword evidence="6 8" id="KW-0472">Membrane</keyword>
<dbReference type="PANTHER" id="PTHR43829">
    <property type="entry name" value="AQUAPORIN OR AQUAGLYCEROPORIN RELATED"/>
    <property type="match status" value="1"/>
</dbReference>
<dbReference type="Pfam" id="PF00230">
    <property type="entry name" value="MIP"/>
    <property type="match status" value="1"/>
</dbReference>
<evidence type="ECO:0000256" key="8">
    <source>
        <dbReference type="SAM" id="Phobius"/>
    </source>
</evidence>
<dbReference type="Gene3D" id="1.20.1080.10">
    <property type="entry name" value="Glycerol uptake facilitator protein"/>
    <property type="match status" value="1"/>
</dbReference>
<feature type="transmembrane region" description="Helical" evidence="8">
    <location>
        <begin position="84"/>
        <end position="106"/>
    </location>
</feature>
<dbReference type="STRING" id="2017.SAMN05444320_102190"/>
<proteinExistence type="inferred from homology"/>
<feature type="transmembrane region" description="Helical" evidence="8">
    <location>
        <begin position="135"/>
        <end position="153"/>
    </location>
</feature>
<dbReference type="OrthoDB" id="9807293at2"/>
<feature type="transmembrane region" description="Helical" evidence="8">
    <location>
        <begin position="215"/>
        <end position="236"/>
    </location>
</feature>
<dbReference type="GO" id="GO:0015254">
    <property type="term" value="F:glycerol channel activity"/>
    <property type="evidence" value="ECO:0007669"/>
    <property type="project" value="TreeGrafter"/>
</dbReference>
<evidence type="ECO:0000256" key="3">
    <source>
        <dbReference type="ARBA" id="ARBA00022448"/>
    </source>
</evidence>
<feature type="transmembrane region" description="Helical" evidence="8">
    <location>
        <begin position="165"/>
        <end position="187"/>
    </location>
</feature>
<sequence length="237" mass="24198">MTDKSIFLGEFLGTALLLLLGNGVCAAVTLTKSKAKGAGWPVVTFGWGFAVLAAAYATQSLSGAHLNPAVTIGIATRTGEWGKVPLYLAAQFLGAFVGAVLCWLAYLGQFRAHNKDDVLGIFATGPEVRHPVQNLVTEFLATFVLVFVILGSGQTEGLKLSGTGTLIVALLVVGIGMSLGGPTGYAINPARDLGPRVAHAVLPIPGKGGSDWGYAWVPVVGPLLGAAAAGLLASAAF</sequence>
<keyword evidence="4 7" id="KW-0812">Transmembrane</keyword>
<dbReference type="AlphaFoldDB" id="A0A1M4Y186"/>
<evidence type="ECO:0000256" key="5">
    <source>
        <dbReference type="ARBA" id="ARBA00022989"/>
    </source>
</evidence>
<name>A0A1M4Y186_STRHI</name>
<organism evidence="9 10">
    <name type="scientific">Streptoalloteichus hindustanus</name>
    <dbReference type="NCBI Taxonomy" id="2017"/>
    <lineage>
        <taxon>Bacteria</taxon>
        <taxon>Bacillati</taxon>
        <taxon>Actinomycetota</taxon>
        <taxon>Actinomycetes</taxon>
        <taxon>Pseudonocardiales</taxon>
        <taxon>Pseudonocardiaceae</taxon>
        <taxon>Streptoalloteichus</taxon>
    </lineage>
</organism>
<dbReference type="GO" id="GO:0005886">
    <property type="term" value="C:plasma membrane"/>
    <property type="evidence" value="ECO:0007669"/>
    <property type="project" value="TreeGrafter"/>
</dbReference>
<dbReference type="PROSITE" id="PS00221">
    <property type="entry name" value="MIP"/>
    <property type="match status" value="1"/>
</dbReference>
<comment type="subcellular location">
    <subcellularLocation>
        <location evidence="1">Membrane</location>
        <topology evidence="1">Multi-pass membrane protein</topology>
    </subcellularLocation>
</comment>
<evidence type="ECO:0000256" key="7">
    <source>
        <dbReference type="RuleBase" id="RU000477"/>
    </source>
</evidence>
<dbReference type="InterPro" id="IPR050363">
    <property type="entry name" value="MIP/Aquaporin"/>
</dbReference>
<evidence type="ECO:0000256" key="4">
    <source>
        <dbReference type="ARBA" id="ARBA00022692"/>
    </source>
</evidence>
<dbReference type="SUPFAM" id="SSF81338">
    <property type="entry name" value="Aquaporin-like"/>
    <property type="match status" value="1"/>
</dbReference>
<dbReference type="InterPro" id="IPR022357">
    <property type="entry name" value="MIP_CS"/>
</dbReference>
<evidence type="ECO:0000313" key="10">
    <source>
        <dbReference type="Proteomes" id="UP000184501"/>
    </source>
</evidence>
<dbReference type="PANTHER" id="PTHR43829:SF9">
    <property type="entry name" value="AQUAPORIN-9"/>
    <property type="match status" value="1"/>
</dbReference>
<dbReference type="InterPro" id="IPR000425">
    <property type="entry name" value="MIP"/>
</dbReference>
<evidence type="ECO:0000313" key="9">
    <source>
        <dbReference type="EMBL" id="SHE99242.1"/>
    </source>
</evidence>